<dbReference type="Gene3D" id="3.40.190.80">
    <property type="match status" value="1"/>
</dbReference>
<evidence type="ECO:0000256" key="9">
    <source>
        <dbReference type="RuleBase" id="RU364068"/>
    </source>
</evidence>
<keyword evidence="7 8" id="KW-0460">Magnesium</keyword>
<comment type="pathway">
    <text evidence="3 9">Polyol metabolism; myo-inositol biosynthesis; myo-inositol from D-glucose 6-phosphate: step 2/2.</text>
</comment>
<dbReference type="EMBL" id="NCKV01000096">
    <property type="protein sequence ID" value="RWS31655.1"/>
    <property type="molecule type" value="Genomic_DNA"/>
</dbReference>
<feature type="binding site" evidence="8">
    <location>
        <position position="72"/>
    </location>
    <ligand>
        <name>Mg(2+)</name>
        <dbReference type="ChEBI" id="CHEBI:18420"/>
        <label>1</label>
        <note>catalytic</note>
    </ligand>
</feature>
<dbReference type="CDD" id="cd01639">
    <property type="entry name" value="IMPase"/>
    <property type="match status" value="1"/>
</dbReference>
<proteinExistence type="inferred from homology"/>
<dbReference type="Gene3D" id="3.30.540.10">
    <property type="entry name" value="Fructose-1,6-Bisphosphatase, subunit A, domain 1"/>
    <property type="match status" value="1"/>
</dbReference>
<comment type="caution">
    <text evidence="10">The sequence shown here is derived from an EMBL/GenBank/DDBJ whole genome shotgun (WGS) entry which is preliminary data.</text>
</comment>
<feature type="binding site" evidence="8">
    <location>
        <position position="92"/>
    </location>
    <ligand>
        <name>Mg(2+)</name>
        <dbReference type="ChEBI" id="CHEBI:18420"/>
        <label>1</label>
        <note>catalytic</note>
    </ligand>
</feature>
<dbReference type="PROSITE" id="PS00630">
    <property type="entry name" value="IMP_2"/>
    <property type="match status" value="1"/>
</dbReference>
<dbReference type="PRINTS" id="PR00378">
    <property type="entry name" value="LIIMPHPHTASE"/>
</dbReference>
<evidence type="ECO:0000256" key="1">
    <source>
        <dbReference type="ARBA" id="ARBA00001033"/>
    </source>
</evidence>
<comment type="cofactor">
    <cofactor evidence="2 8 9">
        <name>Mg(2+)</name>
        <dbReference type="ChEBI" id="CHEBI:18420"/>
    </cofactor>
</comment>
<dbReference type="InterPro" id="IPR020550">
    <property type="entry name" value="Inositol_monophosphatase_CS"/>
</dbReference>
<feature type="binding site" evidence="8">
    <location>
        <position position="219"/>
    </location>
    <ligand>
        <name>Mg(2+)</name>
        <dbReference type="ChEBI" id="CHEBI:18420"/>
        <label>1</label>
        <note>catalytic</note>
    </ligand>
</feature>
<sequence>MDAETLLSVEKFAIDLAKHAGQIMKDASSRKDLVVEEKIDHTDLVTEADKAIEAFVFSKVREKYPHHKLIGEESTTGKVEFSDDPTWIIDPIDGTTNFVHRFPFVCISIGFVVNKEAILGIIYNPFYGKLYTARKGCGAYCNGVPIQVRKNTNIDTALICGILNGPMSRETLSKFAENAQTLSWMSHGFRDVGSAALSICFVAHGFFDAYYHFGLHCWDMAAGVVILTEAGGCVTDTNGDAFNLMKRRIIAANNLSIAAAVKNGLKHQFSFESECHN</sequence>
<dbReference type="GO" id="GO:0046854">
    <property type="term" value="P:phosphatidylinositol phosphate biosynthetic process"/>
    <property type="evidence" value="ECO:0007669"/>
    <property type="project" value="InterPro"/>
</dbReference>
<comment type="catalytic activity">
    <reaction evidence="1 9">
        <text>a myo-inositol phosphate + H2O = myo-inositol + phosphate</text>
        <dbReference type="Rhea" id="RHEA:24056"/>
        <dbReference type="ChEBI" id="CHEBI:15377"/>
        <dbReference type="ChEBI" id="CHEBI:17268"/>
        <dbReference type="ChEBI" id="CHEBI:43474"/>
        <dbReference type="ChEBI" id="CHEBI:84139"/>
        <dbReference type="EC" id="3.1.3.25"/>
    </reaction>
</comment>
<dbReference type="PROSITE" id="PS00629">
    <property type="entry name" value="IMP_1"/>
    <property type="match status" value="1"/>
</dbReference>
<dbReference type="SUPFAM" id="SSF56655">
    <property type="entry name" value="Carbohydrate phosphatase"/>
    <property type="match status" value="1"/>
</dbReference>
<dbReference type="VEuPathDB" id="VectorBase:LDEU000384"/>
<keyword evidence="11" id="KW-1185">Reference proteome</keyword>
<dbReference type="InterPro" id="IPR020583">
    <property type="entry name" value="Inositol_monoP_metal-BS"/>
</dbReference>
<dbReference type="PRINTS" id="PR00377">
    <property type="entry name" value="IMPHPHTASES"/>
</dbReference>
<accession>A0A443SVV9</accession>
<feature type="binding site" evidence="8">
    <location>
        <position position="90"/>
    </location>
    <ligand>
        <name>Mg(2+)</name>
        <dbReference type="ChEBI" id="CHEBI:18420"/>
        <label>2</label>
    </ligand>
</feature>
<evidence type="ECO:0000256" key="4">
    <source>
        <dbReference type="ARBA" id="ARBA00009759"/>
    </source>
</evidence>
<gene>
    <name evidence="10" type="ORF">B4U80_01847</name>
</gene>
<dbReference type="GO" id="GO:0006021">
    <property type="term" value="P:inositol biosynthetic process"/>
    <property type="evidence" value="ECO:0007669"/>
    <property type="project" value="UniProtKB-UniPathway"/>
</dbReference>
<organism evidence="10 11">
    <name type="scientific">Leptotrombidium deliense</name>
    <dbReference type="NCBI Taxonomy" id="299467"/>
    <lineage>
        <taxon>Eukaryota</taxon>
        <taxon>Metazoa</taxon>
        <taxon>Ecdysozoa</taxon>
        <taxon>Arthropoda</taxon>
        <taxon>Chelicerata</taxon>
        <taxon>Arachnida</taxon>
        <taxon>Acari</taxon>
        <taxon>Acariformes</taxon>
        <taxon>Trombidiformes</taxon>
        <taxon>Prostigmata</taxon>
        <taxon>Anystina</taxon>
        <taxon>Parasitengona</taxon>
        <taxon>Trombiculoidea</taxon>
        <taxon>Trombiculidae</taxon>
        <taxon>Leptotrombidium</taxon>
    </lineage>
</organism>
<dbReference type="PANTHER" id="PTHR20854">
    <property type="entry name" value="INOSITOL MONOPHOSPHATASE"/>
    <property type="match status" value="1"/>
</dbReference>
<keyword evidence="6 9" id="KW-0378">Hydrolase</keyword>
<evidence type="ECO:0000313" key="10">
    <source>
        <dbReference type="EMBL" id="RWS31655.1"/>
    </source>
</evidence>
<evidence type="ECO:0000256" key="6">
    <source>
        <dbReference type="ARBA" id="ARBA00022801"/>
    </source>
</evidence>
<dbReference type="EC" id="3.1.3.25" evidence="9"/>
<dbReference type="UniPathway" id="UPA00823">
    <property type="reaction ID" value="UER00788"/>
</dbReference>
<dbReference type="GO" id="GO:0008934">
    <property type="term" value="F:inositol monophosphate 1-phosphatase activity"/>
    <property type="evidence" value="ECO:0007669"/>
    <property type="project" value="InterPro"/>
</dbReference>
<dbReference type="AlphaFoldDB" id="A0A443SVV9"/>
<evidence type="ECO:0000256" key="5">
    <source>
        <dbReference type="ARBA" id="ARBA00022723"/>
    </source>
</evidence>
<dbReference type="InterPro" id="IPR033942">
    <property type="entry name" value="IMPase"/>
</dbReference>
<dbReference type="InterPro" id="IPR000760">
    <property type="entry name" value="Inositol_monophosphatase-like"/>
</dbReference>
<evidence type="ECO:0000256" key="3">
    <source>
        <dbReference type="ARBA" id="ARBA00005152"/>
    </source>
</evidence>
<dbReference type="GO" id="GO:0046872">
    <property type="term" value="F:metal ion binding"/>
    <property type="evidence" value="ECO:0007669"/>
    <property type="project" value="UniProtKB-KW"/>
</dbReference>
<dbReference type="STRING" id="299467.A0A443SVV9"/>
<evidence type="ECO:0000256" key="7">
    <source>
        <dbReference type="ARBA" id="ARBA00022842"/>
    </source>
</evidence>
<dbReference type="Pfam" id="PF00459">
    <property type="entry name" value="Inositol_P"/>
    <property type="match status" value="1"/>
</dbReference>
<evidence type="ECO:0000256" key="8">
    <source>
        <dbReference type="PIRSR" id="PIRSR600760-2"/>
    </source>
</evidence>
<dbReference type="Proteomes" id="UP000288716">
    <property type="component" value="Unassembled WGS sequence"/>
</dbReference>
<dbReference type="FunFam" id="3.30.540.10:FF:000004">
    <property type="entry name" value="Inositol-1-monophosphatase"/>
    <property type="match status" value="1"/>
</dbReference>
<name>A0A443SVV9_9ACAR</name>
<comment type="similarity">
    <text evidence="4 9">Belongs to the inositol monophosphatase superfamily.</text>
</comment>
<dbReference type="FunFam" id="3.40.190.80:FF:000002">
    <property type="entry name" value="Inositol-1-monophosphatase"/>
    <property type="match status" value="1"/>
</dbReference>
<keyword evidence="5 8" id="KW-0479">Metal-binding</keyword>
<protein>
    <recommendedName>
        <fullName evidence="9">Inositol-1-monophosphatase</fullName>
        <ecNumber evidence="9">3.1.3.25</ecNumber>
    </recommendedName>
</protein>
<feature type="binding site" evidence="8">
    <location>
        <position position="93"/>
    </location>
    <ligand>
        <name>Mg(2+)</name>
        <dbReference type="ChEBI" id="CHEBI:18420"/>
        <label>2</label>
    </ligand>
</feature>
<dbReference type="OrthoDB" id="10254945at2759"/>
<dbReference type="PANTHER" id="PTHR20854:SF4">
    <property type="entry name" value="INOSITOL-1-MONOPHOSPHATASE-RELATED"/>
    <property type="match status" value="1"/>
</dbReference>
<dbReference type="InterPro" id="IPR020552">
    <property type="entry name" value="Inositol_monoPase_Li-sen"/>
</dbReference>
<dbReference type="GO" id="GO:0007165">
    <property type="term" value="P:signal transduction"/>
    <property type="evidence" value="ECO:0007669"/>
    <property type="project" value="TreeGrafter"/>
</dbReference>
<evidence type="ECO:0000313" key="11">
    <source>
        <dbReference type="Proteomes" id="UP000288716"/>
    </source>
</evidence>
<evidence type="ECO:0000256" key="2">
    <source>
        <dbReference type="ARBA" id="ARBA00001946"/>
    </source>
</evidence>
<reference evidence="10 11" key="1">
    <citation type="journal article" date="2018" name="Gigascience">
        <title>Genomes of trombidid mites reveal novel predicted allergens and laterally-transferred genes associated with secondary metabolism.</title>
        <authorList>
            <person name="Dong X."/>
            <person name="Chaisiri K."/>
            <person name="Xia D."/>
            <person name="Armstrong S.D."/>
            <person name="Fang Y."/>
            <person name="Donnelly M.J."/>
            <person name="Kadowaki T."/>
            <person name="McGarry J.W."/>
            <person name="Darby A.C."/>
            <person name="Makepeace B.L."/>
        </authorList>
    </citation>
    <scope>NUCLEOTIDE SEQUENCE [LARGE SCALE GENOMIC DNA]</scope>
    <source>
        <strain evidence="10">UoL-UT</strain>
    </source>
</reference>